<accession>A0A9D1NBB2</accession>
<dbReference type="Gene3D" id="1.10.10.10">
    <property type="entry name" value="Winged helix-like DNA-binding domain superfamily/Winged helix DNA-binding domain"/>
    <property type="match status" value="1"/>
</dbReference>
<dbReference type="GO" id="GO:0003723">
    <property type="term" value="F:RNA binding"/>
    <property type="evidence" value="ECO:0007669"/>
    <property type="project" value="InterPro"/>
</dbReference>
<proteinExistence type="predicted"/>
<evidence type="ECO:0000259" key="1">
    <source>
        <dbReference type="PROSITE" id="PS50921"/>
    </source>
</evidence>
<dbReference type="SUPFAM" id="SSF52172">
    <property type="entry name" value="CheY-like"/>
    <property type="match status" value="1"/>
</dbReference>
<dbReference type="InterPro" id="IPR036388">
    <property type="entry name" value="WH-like_DNA-bd_sf"/>
</dbReference>
<dbReference type="Pfam" id="PF03861">
    <property type="entry name" value="ANTAR"/>
    <property type="match status" value="1"/>
</dbReference>
<reference evidence="2" key="1">
    <citation type="submission" date="2020-10" db="EMBL/GenBank/DDBJ databases">
        <authorList>
            <person name="Gilroy R."/>
        </authorList>
    </citation>
    <scope>NUCLEOTIDE SEQUENCE</scope>
    <source>
        <strain evidence="2">23406</strain>
    </source>
</reference>
<dbReference type="InterPro" id="IPR011006">
    <property type="entry name" value="CheY-like_superfamily"/>
</dbReference>
<dbReference type="PROSITE" id="PS50921">
    <property type="entry name" value="ANTAR"/>
    <property type="match status" value="1"/>
</dbReference>
<comment type="caution">
    <text evidence="2">The sequence shown here is derived from an EMBL/GenBank/DDBJ whole genome shotgun (WGS) entry which is preliminary data.</text>
</comment>
<gene>
    <name evidence="2" type="ORF">IAB14_02045</name>
</gene>
<organism evidence="2 3">
    <name type="scientific">Candidatus Stercoripulliclostridium merdipullorum</name>
    <dbReference type="NCBI Taxonomy" id="2840952"/>
    <lineage>
        <taxon>Bacteria</taxon>
        <taxon>Bacillati</taxon>
        <taxon>Bacillota</taxon>
        <taxon>Clostridia</taxon>
        <taxon>Eubacteriales</taxon>
        <taxon>Candidatus Stercoripulliclostridium</taxon>
    </lineage>
</organism>
<dbReference type="SMART" id="SM01012">
    <property type="entry name" value="ANTAR"/>
    <property type="match status" value="1"/>
</dbReference>
<sequence length="185" mass="20319">MLQPALFVSTPVIDARTVRLFAASGYALSVVTTLAEAKKTMLATQPALLLINAPLADGTGRELALAAAERGIAVVLIVPADHTPNPEGGLAGRGIVVLTKPLSQTTLLNTVRTLGVLHRKIDSLHLENLRLRRQLEEIKLIERAKFRLMSVKGVDEAEAHRMIEKEAMNQRCSRREIAEKILYRD</sequence>
<name>A0A9D1NBB2_9FIRM</name>
<reference evidence="2" key="2">
    <citation type="journal article" date="2021" name="PeerJ">
        <title>Extensive microbial diversity within the chicken gut microbiome revealed by metagenomics and culture.</title>
        <authorList>
            <person name="Gilroy R."/>
            <person name="Ravi A."/>
            <person name="Getino M."/>
            <person name="Pursley I."/>
            <person name="Horton D.L."/>
            <person name="Alikhan N.F."/>
            <person name="Baker D."/>
            <person name="Gharbi K."/>
            <person name="Hall N."/>
            <person name="Watson M."/>
            <person name="Adriaenssens E.M."/>
            <person name="Foster-Nyarko E."/>
            <person name="Jarju S."/>
            <person name="Secka A."/>
            <person name="Antonio M."/>
            <person name="Oren A."/>
            <person name="Chaudhuri R.R."/>
            <person name="La Ragione R."/>
            <person name="Hildebrand F."/>
            <person name="Pallen M.J."/>
        </authorList>
    </citation>
    <scope>NUCLEOTIDE SEQUENCE</scope>
    <source>
        <strain evidence="2">23406</strain>
    </source>
</reference>
<dbReference type="AlphaFoldDB" id="A0A9D1NBB2"/>
<evidence type="ECO:0000313" key="2">
    <source>
        <dbReference type="EMBL" id="HIU99879.1"/>
    </source>
</evidence>
<dbReference type="Gene3D" id="3.40.50.2300">
    <property type="match status" value="1"/>
</dbReference>
<evidence type="ECO:0000313" key="3">
    <source>
        <dbReference type="Proteomes" id="UP000886891"/>
    </source>
</evidence>
<dbReference type="Proteomes" id="UP000886891">
    <property type="component" value="Unassembled WGS sequence"/>
</dbReference>
<protein>
    <submittedName>
        <fullName evidence="2">ANTAR domain-containing protein</fullName>
    </submittedName>
</protein>
<dbReference type="InterPro" id="IPR005561">
    <property type="entry name" value="ANTAR"/>
</dbReference>
<dbReference type="EMBL" id="DVOH01000016">
    <property type="protein sequence ID" value="HIU99879.1"/>
    <property type="molecule type" value="Genomic_DNA"/>
</dbReference>
<feature type="domain" description="ANTAR" evidence="1">
    <location>
        <begin position="121"/>
        <end position="182"/>
    </location>
</feature>